<dbReference type="EMBL" id="KN823178">
    <property type="protein sequence ID" value="KIO20337.1"/>
    <property type="molecule type" value="Genomic_DNA"/>
</dbReference>
<gene>
    <name evidence="3" type="ORF">M407DRAFT_30022</name>
</gene>
<dbReference type="AlphaFoldDB" id="A0A0C3LFX7"/>
<proteinExistence type="predicted"/>
<evidence type="ECO:0000256" key="1">
    <source>
        <dbReference type="SAM" id="MobiDB-lite"/>
    </source>
</evidence>
<keyword evidence="4" id="KW-1185">Reference proteome</keyword>
<dbReference type="OrthoDB" id="3185525at2759"/>
<name>A0A0C3LFX7_9AGAM</name>
<feature type="domain" description="DUF6535" evidence="2">
    <location>
        <begin position="34"/>
        <end position="192"/>
    </location>
</feature>
<dbReference type="InterPro" id="IPR045338">
    <property type="entry name" value="DUF6535"/>
</dbReference>
<accession>A0A0C3LFX7</accession>
<dbReference type="HOGENOM" id="CLU_330993_0_0_1"/>
<evidence type="ECO:0000313" key="4">
    <source>
        <dbReference type="Proteomes" id="UP000054248"/>
    </source>
</evidence>
<evidence type="ECO:0000313" key="3">
    <source>
        <dbReference type="EMBL" id="KIO20337.1"/>
    </source>
</evidence>
<sequence length="866" mass="97080">MEEPKTHQTSRECFNDDPALLMGLPPLEKISEFWKRYDNLADIYDKKLTSNLNENLDVLLIFAALFSAINTAFISLSMSGLSPNPSDETNALLRLIALKADNNTIASTDLSPLFSPSSDSVIVNCLLYASLSCSLLTAVGAMKAKEWLHSFDRTGQTDPLEEQGQFRQRTFNGVQQWHLESAIQSLPNLLLTIVHLLIVSPSRSVLRTFSTIRHPSSAASTLGRPASPTSIRSPPDKVGMRKQVVAAQAAGWLLGTTSNRGDQIAAAQFICTLDHTACTLAFDESTNWRHLVSSTRQAFDVWHSQPSDRNQEIVELFGLASCHVLVRSSRGTGNFKSVSGLPLHQSSSFIKTFLWALDLALANYCIISTLENVRGKFQKRHRNDAKVEIIQYSPQVPKDEEGIFYVSLLSTIISRGSVIRDLRWTKISRFFLLDNTGYIADALLMMWAITFCHIGFGNTCFYRSYAPKTLVEAGESEKVLIEHLSAALFWSGEAMVSVRGDLESELSAMRGYTACMRRLGDLSLRLPRTERDQMSCNFAHFILSHIDPLTSSAVEKPLESVRLSANSVLALRAVIITNPPQQMHFSRNLPPKQPFNGHLIDAVVDIIFELDDIENLTTPKLSPRILALRGARDRVQKLAEKLDQSMAHLPRDNAFGMSLQEAMDLHSLICAAGFLNDVLEGDQRTDLVWTLVGGPFARIPAPELEKLARVRELVRELAWGLPLARVRLVDPALRLPIGSCIIRILLWVWECTSDSQLDESEKDEIFISSCRLWAPLEKEVGISTTERFHPDFHPLMSNDLNKVVEFTDYIRTLKAKSAFIARNADVGINRLYSHLDQRIDWVYELFDLHNRCAPCCRSNHIEDGMM</sequence>
<dbReference type="Proteomes" id="UP000054248">
    <property type="component" value="Unassembled WGS sequence"/>
</dbReference>
<reference evidence="3 4" key="1">
    <citation type="submission" date="2014-04" db="EMBL/GenBank/DDBJ databases">
        <authorList>
            <consortium name="DOE Joint Genome Institute"/>
            <person name="Kuo A."/>
            <person name="Girlanda M."/>
            <person name="Perotto S."/>
            <person name="Kohler A."/>
            <person name="Nagy L.G."/>
            <person name="Floudas D."/>
            <person name="Copeland A."/>
            <person name="Barry K.W."/>
            <person name="Cichocki N."/>
            <person name="Veneault-Fourrey C."/>
            <person name="LaButti K."/>
            <person name="Lindquist E.A."/>
            <person name="Lipzen A."/>
            <person name="Lundell T."/>
            <person name="Morin E."/>
            <person name="Murat C."/>
            <person name="Sun H."/>
            <person name="Tunlid A."/>
            <person name="Henrissat B."/>
            <person name="Grigoriev I.V."/>
            <person name="Hibbett D.S."/>
            <person name="Martin F."/>
            <person name="Nordberg H.P."/>
            <person name="Cantor M.N."/>
            <person name="Hua S.X."/>
        </authorList>
    </citation>
    <scope>NUCLEOTIDE SEQUENCE [LARGE SCALE GENOMIC DNA]</scope>
    <source>
        <strain evidence="3 4">MUT 4182</strain>
    </source>
</reference>
<dbReference type="Pfam" id="PF20153">
    <property type="entry name" value="DUF6535"/>
    <property type="match status" value="1"/>
</dbReference>
<protein>
    <recommendedName>
        <fullName evidence="2">DUF6535 domain-containing protein</fullName>
    </recommendedName>
</protein>
<feature type="region of interest" description="Disordered" evidence="1">
    <location>
        <begin position="217"/>
        <end position="238"/>
    </location>
</feature>
<reference evidence="4" key="2">
    <citation type="submission" date="2015-01" db="EMBL/GenBank/DDBJ databases">
        <title>Evolutionary Origins and Diversification of the Mycorrhizal Mutualists.</title>
        <authorList>
            <consortium name="DOE Joint Genome Institute"/>
            <consortium name="Mycorrhizal Genomics Consortium"/>
            <person name="Kohler A."/>
            <person name="Kuo A."/>
            <person name="Nagy L.G."/>
            <person name="Floudas D."/>
            <person name="Copeland A."/>
            <person name="Barry K.W."/>
            <person name="Cichocki N."/>
            <person name="Veneault-Fourrey C."/>
            <person name="LaButti K."/>
            <person name="Lindquist E.A."/>
            <person name="Lipzen A."/>
            <person name="Lundell T."/>
            <person name="Morin E."/>
            <person name="Murat C."/>
            <person name="Riley R."/>
            <person name="Ohm R."/>
            <person name="Sun H."/>
            <person name="Tunlid A."/>
            <person name="Henrissat B."/>
            <person name="Grigoriev I.V."/>
            <person name="Hibbett D.S."/>
            <person name="Martin F."/>
        </authorList>
    </citation>
    <scope>NUCLEOTIDE SEQUENCE [LARGE SCALE GENOMIC DNA]</scope>
    <source>
        <strain evidence="4">MUT 4182</strain>
    </source>
</reference>
<organism evidence="3 4">
    <name type="scientific">Tulasnella calospora MUT 4182</name>
    <dbReference type="NCBI Taxonomy" id="1051891"/>
    <lineage>
        <taxon>Eukaryota</taxon>
        <taxon>Fungi</taxon>
        <taxon>Dikarya</taxon>
        <taxon>Basidiomycota</taxon>
        <taxon>Agaricomycotina</taxon>
        <taxon>Agaricomycetes</taxon>
        <taxon>Cantharellales</taxon>
        <taxon>Tulasnellaceae</taxon>
        <taxon>Tulasnella</taxon>
    </lineage>
</organism>
<evidence type="ECO:0000259" key="2">
    <source>
        <dbReference type="Pfam" id="PF20153"/>
    </source>
</evidence>